<evidence type="ECO:0000259" key="14">
    <source>
        <dbReference type="PROSITE" id="PS50035"/>
    </source>
</evidence>
<keyword evidence="10" id="KW-0594">Phospholipid biosynthesis</keyword>
<dbReference type="InterPro" id="IPR001736">
    <property type="entry name" value="PLipase_D/transphosphatidylase"/>
</dbReference>
<protein>
    <recommendedName>
        <fullName evidence="12">Cardiolipin synthase</fullName>
        <ecNumber evidence="12">2.7.8.-</ecNumber>
    </recommendedName>
</protein>
<evidence type="ECO:0000256" key="6">
    <source>
        <dbReference type="ARBA" id="ARBA00022737"/>
    </source>
</evidence>
<dbReference type="Pfam" id="PF13396">
    <property type="entry name" value="PLDc_N"/>
    <property type="match status" value="1"/>
</dbReference>
<evidence type="ECO:0000256" key="7">
    <source>
        <dbReference type="ARBA" id="ARBA00022989"/>
    </source>
</evidence>
<feature type="transmembrane region" description="Helical" evidence="13">
    <location>
        <begin position="68"/>
        <end position="91"/>
    </location>
</feature>
<keyword evidence="8" id="KW-0443">Lipid metabolism</keyword>
<dbReference type="GO" id="GO:0005886">
    <property type="term" value="C:plasma membrane"/>
    <property type="evidence" value="ECO:0007669"/>
    <property type="project" value="UniProtKB-SubCell"/>
</dbReference>
<keyword evidence="9 13" id="KW-0472">Membrane</keyword>
<dbReference type="EC" id="2.7.8.-" evidence="12"/>
<dbReference type="AlphaFoldDB" id="A0A9D1TWF1"/>
<feature type="transmembrane region" description="Helical" evidence="13">
    <location>
        <begin position="41"/>
        <end position="61"/>
    </location>
</feature>
<dbReference type="Proteomes" id="UP000823933">
    <property type="component" value="Unassembled WGS sequence"/>
</dbReference>
<evidence type="ECO:0000256" key="4">
    <source>
        <dbReference type="ARBA" id="ARBA00022679"/>
    </source>
</evidence>
<dbReference type="InterPro" id="IPR025202">
    <property type="entry name" value="PLD-like_dom"/>
</dbReference>
<evidence type="ECO:0000256" key="1">
    <source>
        <dbReference type="ARBA" id="ARBA00004651"/>
    </source>
</evidence>
<dbReference type="Gene3D" id="3.30.870.10">
    <property type="entry name" value="Endonuclease Chain A"/>
    <property type="match status" value="2"/>
</dbReference>
<evidence type="ECO:0000256" key="8">
    <source>
        <dbReference type="ARBA" id="ARBA00023098"/>
    </source>
</evidence>
<accession>A0A9D1TWF1</accession>
<dbReference type="PROSITE" id="PS50035">
    <property type="entry name" value="PLD"/>
    <property type="match status" value="2"/>
</dbReference>
<dbReference type="InterPro" id="IPR022924">
    <property type="entry name" value="Cardiolipin_synthase"/>
</dbReference>
<feature type="transmembrane region" description="Helical" evidence="13">
    <location>
        <begin position="13"/>
        <end position="35"/>
    </location>
</feature>
<dbReference type="EMBL" id="DXHQ01000053">
    <property type="protein sequence ID" value="HIW08645.1"/>
    <property type="molecule type" value="Genomic_DNA"/>
</dbReference>
<feature type="domain" description="PLD phosphodiesterase" evidence="14">
    <location>
        <begin position="422"/>
        <end position="449"/>
    </location>
</feature>
<dbReference type="GO" id="GO:0032049">
    <property type="term" value="P:cardiolipin biosynthetic process"/>
    <property type="evidence" value="ECO:0007669"/>
    <property type="project" value="UniProtKB-UniRule"/>
</dbReference>
<keyword evidence="4" id="KW-0808">Transferase</keyword>
<dbReference type="InterPro" id="IPR027379">
    <property type="entry name" value="CLS_N"/>
</dbReference>
<sequence>MFKLPVVKVLSRCINRITITALLILVQLVWMASLYLRLTEYAAWLNGVMTALSVLVILLLVRKDENPAYTIAWMALIGVTPVFGGLMYLFWGNKRPSRRMRRRMAAVDRRHRDLVAQQPDQLDGVPPRARALSGYIAQYGPWPAWKDTAVEYFSSGEEMFPRLLEDLRSAKKFIFLETFIIRPGRMWNAVEEILREKAAAGVDVRVIYDDMGCLTTVPSGFVIRLEQARIRCIPFNPVVPLVSLVMNHRDHRKIVSIDGNIAYNGGTNFADEYINAEERFGYWKDAAIRLEGAAVWNFTVMFLNFWNAFRPMEEDYRPFRPTVKAASDGVVQPYADSPLDEERLAESVYRDILDEAKDYVYIFTPYLAIGEDLLNSLKMAAKRGVDVRLVLPGIPDKKMVFRLSRSYYLPLLRAGVKVYEFTPGFLHAKCYVSDDRLAVVGSINMDYRSLYLHFECGTLLMGGSQVAAVRADAEKTFPQCHRITLADCRTSLLGALLDDVLRLVSPLL</sequence>
<evidence type="ECO:0000256" key="9">
    <source>
        <dbReference type="ARBA" id="ARBA00023136"/>
    </source>
</evidence>
<comment type="subcellular location">
    <subcellularLocation>
        <location evidence="1">Cell membrane</location>
        <topology evidence="1">Multi-pass membrane protein</topology>
    </subcellularLocation>
</comment>
<evidence type="ECO:0000313" key="15">
    <source>
        <dbReference type="EMBL" id="HIW08645.1"/>
    </source>
</evidence>
<reference evidence="15" key="1">
    <citation type="journal article" date="2021" name="PeerJ">
        <title>Extensive microbial diversity within the chicken gut microbiome revealed by metagenomics and culture.</title>
        <authorList>
            <person name="Gilroy R."/>
            <person name="Ravi A."/>
            <person name="Getino M."/>
            <person name="Pursley I."/>
            <person name="Horton D.L."/>
            <person name="Alikhan N.F."/>
            <person name="Baker D."/>
            <person name="Gharbi K."/>
            <person name="Hall N."/>
            <person name="Watson M."/>
            <person name="Adriaenssens E.M."/>
            <person name="Foster-Nyarko E."/>
            <person name="Jarju S."/>
            <person name="Secka A."/>
            <person name="Antonio M."/>
            <person name="Oren A."/>
            <person name="Chaudhuri R.R."/>
            <person name="La Ragione R."/>
            <person name="Hildebrand F."/>
            <person name="Pallen M.J."/>
        </authorList>
    </citation>
    <scope>NUCLEOTIDE SEQUENCE</scope>
    <source>
        <strain evidence="15">ChiHcolR34-3080</strain>
    </source>
</reference>
<dbReference type="NCBIfam" id="TIGR04265">
    <property type="entry name" value="bac_cardiolipin"/>
    <property type="match status" value="1"/>
</dbReference>
<name>A0A9D1TWF1_9FIRM</name>
<reference evidence="15" key="2">
    <citation type="submission" date="2021-04" db="EMBL/GenBank/DDBJ databases">
        <authorList>
            <person name="Gilroy R."/>
        </authorList>
    </citation>
    <scope>NUCLEOTIDE SEQUENCE</scope>
    <source>
        <strain evidence="15">ChiHcolR34-3080</strain>
    </source>
</reference>
<evidence type="ECO:0000256" key="13">
    <source>
        <dbReference type="SAM" id="Phobius"/>
    </source>
</evidence>
<organism evidence="15 16">
    <name type="scientific">Candidatus Faecalibacterium intestinigallinarum</name>
    <dbReference type="NCBI Taxonomy" id="2838581"/>
    <lineage>
        <taxon>Bacteria</taxon>
        <taxon>Bacillati</taxon>
        <taxon>Bacillota</taxon>
        <taxon>Clostridia</taxon>
        <taxon>Eubacteriales</taxon>
        <taxon>Oscillospiraceae</taxon>
        <taxon>Faecalibacterium</taxon>
    </lineage>
</organism>
<dbReference type="SMART" id="SM00155">
    <property type="entry name" value="PLDc"/>
    <property type="match status" value="2"/>
</dbReference>
<dbReference type="PANTHER" id="PTHR21248">
    <property type="entry name" value="CARDIOLIPIN SYNTHASE"/>
    <property type="match status" value="1"/>
</dbReference>
<evidence type="ECO:0000256" key="11">
    <source>
        <dbReference type="ARBA" id="ARBA00023264"/>
    </source>
</evidence>
<evidence type="ECO:0000256" key="2">
    <source>
        <dbReference type="ARBA" id="ARBA00022475"/>
    </source>
</evidence>
<keyword evidence="7 13" id="KW-1133">Transmembrane helix</keyword>
<feature type="domain" description="PLD phosphodiesterase" evidence="14">
    <location>
        <begin position="246"/>
        <end position="273"/>
    </location>
</feature>
<keyword evidence="6" id="KW-0677">Repeat</keyword>
<dbReference type="GO" id="GO:0008808">
    <property type="term" value="F:cardiolipin synthase activity"/>
    <property type="evidence" value="ECO:0007669"/>
    <property type="project" value="UniProtKB-UniRule"/>
</dbReference>
<keyword evidence="3" id="KW-0444">Lipid biosynthesis</keyword>
<dbReference type="Pfam" id="PF13091">
    <property type="entry name" value="PLDc_2"/>
    <property type="match status" value="2"/>
</dbReference>
<keyword evidence="11" id="KW-1208">Phospholipid metabolism</keyword>
<proteinExistence type="predicted"/>
<gene>
    <name evidence="15" type="primary">cls</name>
    <name evidence="15" type="ORF">H9890_04495</name>
</gene>
<evidence type="ECO:0000256" key="12">
    <source>
        <dbReference type="NCBIfam" id="TIGR04265"/>
    </source>
</evidence>
<keyword evidence="5 13" id="KW-0812">Transmembrane</keyword>
<dbReference type="SUPFAM" id="SSF56024">
    <property type="entry name" value="Phospholipase D/nuclease"/>
    <property type="match status" value="2"/>
</dbReference>
<comment type="caution">
    <text evidence="15">The sequence shown here is derived from an EMBL/GenBank/DDBJ whole genome shotgun (WGS) entry which is preliminary data.</text>
</comment>
<dbReference type="CDD" id="cd09154">
    <property type="entry name" value="PLDc_SMU_988_like_1"/>
    <property type="match status" value="1"/>
</dbReference>
<evidence type="ECO:0000256" key="5">
    <source>
        <dbReference type="ARBA" id="ARBA00022692"/>
    </source>
</evidence>
<keyword evidence="2" id="KW-1003">Cell membrane</keyword>
<evidence type="ECO:0000256" key="3">
    <source>
        <dbReference type="ARBA" id="ARBA00022516"/>
    </source>
</evidence>
<evidence type="ECO:0000313" key="16">
    <source>
        <dbReference type="Proteomes" id="UP000823933"/>
    </source>
</evidence>
<dbReference type="PANTHER" id="PTHR21248:SF22">
    <property type="entry name" value="PHOSPHOLIPASE D"/>
    <property type="match status" value="1"/>
</dbReference>
<evidence type="ECO:0000256" key="10">
    <source>
        <dbReference type="ARBA" id="ARBA00023209"/>
    </source>
</evidence>
<dbReference type="CDD" id="cd09160">
    <property type="entry name" value="PLDc_SMU_988_like_2"/>
    <property type="match status" value="1"/>
</dbReference>